<dbReference type="InterPro" id="IPR012291">
    <property type="entry name" value="CBM2_carb-bd_dom_sf"/>
</dbReference>
<evidence type="ECO:0000259" key="4">
    <source>
        <dbReference type="PROSITE" id="PS51173"/>
    </source>
</evidence>
<feature type="region of interest" description="Disordered" evidence="3">
    <location>
        <begin position="255"/>
        <end position="324"/>
    </location>
</feature>
<reference evidence="5 6" key="1">
    <citation type="submission" date="2024-10" db="EMBL/GenBank/DDBJ databases">
        <title>The Natural Products Discovery Center: Release of the First 8490 Sequenced Strains for Exploring Actinobacteria Biosynthetic Diversity.</title>
        <authorList>
            <person name="Kalkreuter E."/>
            <person name="Kautsar S.A."/>
            <person name="Yang D."/>
            <person name="Bader C.D."/>
            <person name="Teijaro C.N."/>
            <person name="Fluegel L."/>
            <person name="Davis C.M."/>
            <person name="Simpson J.R."/>
            <person name="Lauterbach L."/>
            <person name="Steele A.D."/>
            <person name="Gui C."/>
            <person name="Meng S."/>
            <person name="Li G."/>
            <person name="Viehrig K."/>
            <person name="Ye F."/>
            <person name="Su P."/>
            <person name="Kiefer A.F."/>
            <person name="Nichols A."/>
            <person name="Cepeda A.J."/>
            <person name="Yan W."/>
            <person name="Fan B."/>
            <person name="Jiang Y."/>
            <person name="Adhikari A."/>
            <person name="Zheng C.-J."/>
            <person name="Schuster L."/>
            <person name="Cowan T.M."/>
            <person name="Smanski M.J."/>
            <person name="Chevrette M.G."/>
            <person name="De Carvalho L.P.S."/>
            <person name="Shen B."/>
        </authorList>
    </citation>
    <scope>NUCLEOTIDE SEQUENCE [LARGE SCALE GENOMIC DNA]</scope>
    <source>
        <strain evidence="5 6">NPDC012605</strain>
    </source>
</reference>
<feature type="region of interest" description="Disordered" evidence="3">
    <location>
        <begin position="1"/>
        <end position="79"/>
    </location>
</feature>
<dbReference type="EMBL" id="JBIBDZ010000006">
    <property type="protein sequence ID" value="MFF5920786.1"/>
    <property type="molecule type" value="Genomic_DNA"/>
</dbReference>
<keyword evidence="6" id="KW-1185">Reference proteome</keyword>
<proteinExistence type="predicted"/>
<feature type="compositionally biased region" description="Pro residues" evidence="3">
    <location>
        <begin position="41"/>
        <end position="77"/>
    </location>
</feature>
<evidence type="ECO:0000256" key="1">
    <source>
        <dbReference type="ARBA" id="ARBA00022729"/>
    </source>
</evidence>
<dbReference type="InterPro" id="IPR001919">
    <property type="entry name" value="CBD2"/>
</dbReference>
<dbReference type="Pfam" id="PF00553">
    <property type="entry name" value="CBM_2"/>
    <property type="match status" value="1"/>
</dbReference>
<name>A0ABW6XTI1_9ACTN</name>
<feature type="region of interest" description="Disordered" evidence="3">
    <location>
        <begin position="163"/>
        <end position="210"/>
    </location>
</feature>
<dbReference type="PROSITE" id="PS51173">
    <property type="entry name" value="CBM2"/>
    <property type="match status" value="1"/>
</dbReference>
<evidence type="ECO:0000256" key="2">
    <source>
        <dbReference type="ARBA" id="ARBA00023326"/>
    </source>
</evidence>
<protein>
    <submittedName>
        <fullName evidence="5">Cellulose binding domain-containing protein</fullName>
    </submittedName>
</protein>
<gene>
    <name evidence="5" type="ORF">ACFY8C_20945</name>
</gene>
<feature type="domain" description="CBM2" evidence="4">
    <location>
        <begin position="76"/>
        <end position="183"/>
    </location>
</feature>
<dbReference type="Proteomes" id="UP001602370">
    <property type="component" value="Unassembled WGS sequence"/>
</dbReference>
<accession>A0ABW6XTI1</accession>
<evidence type="ECO:0000256" key="3">
    <source>
        <dbReference type="SAM" id="MobiDB-lite"/>
    </source>
</evidence>
<feature type="compositionally biased region" description="Pro residues" evidence="3">
    <location>
        <begin position="175"/>
        <end position="188"/>
    </location>
</feature>
<organism evidence="5 6">
    <name type="scientific">Streptomyces flavochromogenes</name>
    <dbReference type="NCBI Taxonomy" id="68199"/>
    <lineage>
        <taxon>Bacteria</taxon>
        <taxon>Bacillati</taxon>
        <taxon>Actinomycetota</taxon>
        <taxon>Actinomycetes</taxon>
        <taxon>Kitasatosporales</taxon>
        <taxon>Streptomycetaceae</taxon>
        <taxon>Streptomyces</taxon>
    </lineage>
</organism>
<dbReference type="SUPFAM" id="SSF49384">
    <property type="entry name" value="Carbohydrate-binding domain"/>
    <property type="match status" value="1"/>
</dbReference>
<comment type="caution">
    <text evidence="5">The sequence shown here is derived from an EMBL/GenBank/DDBJ whole genome shotgun (WGS) entry which is preliminary data.</text>
</comment>
<dbReference type="SMART" id="SM00637">
    <property type="entry name" value="CBD_II"/>
    <property type="match status" value="1"/>
</dbReference>
<sequence>MSTSPRAVHGQEERPPRRARARCLPGPLRPHAAKSGLPGTTPSPPPTDPATPPTPGPTDPTAPPTTEPTGPTTPPTTPAAAACAVTYTLADWGTTFNGGVTIRNTGGTPVAGWQLAFNFPGDQRITQMWNAVPEQDRRNVTATNPSGYNVTIVPGTTVNFGFNGTSSAGTTGCRPPSPSTGSPAPPPDRTPHSTWGVRFSGHPTSAFSPGSPWPAVVEDAHARVLSGLLPQIRVNGEEVRANLVRVSQIFDGSPSVLESDGPRAACSYESTPPSSPQGAPAVLRPRDRAALVHGEPQPWPTRRYRTRATARGATGTDEGSPQKT</sequence>
<keyword evidence="2" id="KW-0624">Polysaccharide degradation</keyword>
<evidence type="ECO:0000313" key="6">
    <source>
        <dbReference type="Proteomes" id="UP001602370"/>
    </source>
</evidence>
<keyword evidence="1" id="KW-0732">Signal</keyword>
<dbReference type="Gene3D" id="2.60.40.290">
    <property type="match status" value="1"/>
</dbReference>
<dbReference type="RefSeq" id="WP_388308350.1">
    <property type="nucleotide sequence ID" value="NZ_JBIBDZ010000006.1"/>
</dbReference>
<dbReference type="InterPro" id="IPR008965">
    <property type="entry name" value="CBM2/CBM3_carb-bd_dom_sf"/>
</dbReference>
<evidence type="ECO:0000313" key="5">
    <source>
        <dbReference type="EMBL" id="MFF5920786.1"/>
    </source>
</evidence>
<keyword evidence="2" id="KW-0119">Carbohydrate metabolism</keyword>